<evidence type="ECO:0000313" key="3">
    <source>
        <dbReference type="Proteomes" id="UP001281410"/>
    </source>
</evidence>
<organism evidence="2 3">
    <name type="scientific">Dipteronia sinensis</name>
    <dbReference type="NCBI Taxonomy" id="43782"/>
    <lineage>
        <taxon>Eukaryota</taxon>
        <taxon>Viridiplantae</taxon>
        <taxon>Streptophyta</taxon>
        <taxon>Embryophyta</taxon>
        <taxon>Tracheophyta</taxon>
        <taxon>Spermatophyta</taxon>
        <taxon>Magnoliopsida</taxon>
        <taxon>eudicotyledons</taxon>
        <taxon>Gunneridae</taxon>
        <taxon>Pentapetalae</taxon>
        <taxon>rosids</taxon>
        <taxon>malvids</taxon>
        <taxon>Sapindales</taxon>
        <taxon>Sapindaceae</taxon>
        <taxon>Hippocastanoideae</taxon>
        <taxon>Acereae</taxon>
        <taxon>Dipteronia</taxon>
    </lineage>
</organism>
<name>A0AAD9ZQA6_9ROSI</name>
<feature type="region of interest" description="Disordered" evidence="1">
    <location>
        <begin position="115"/>
        <end position="138"/>
    </location>
</feature>
<evidence type="ECO:0000313" key="2">
    <source>
        <dbReference type="EMBL" id="KAK3188375.1"/>
    </source>
</evidence>
<dbReference type="EMBL" id="JANJYJ010000009">
    <property type="protein sequence ID" value="KAK3188375.1"/>
    <property type="molecule type" value="Genomic_DNA"/>
</dbReference>
<sequence length="138" mass="15213">MAVTFQSMPSRTHADTPLVSNQVITNSGSNVTYRNQSPYHIFPPQPANTFMLMMYWPPPNAFPPGPFPTAYGYQSFPSTTNYISIHPQPYSYHPSCSPFILKMVEGSGKNNVASEEADSYYDGTSSSSEPKEALASCK</sequence>
<keyword evidence="3" id="KW-1185">Reference proteome</keyword>
<protein>
    <submittedName>
        <fullName evidence="2">Uncharacterized protein</fullName>
    </submittedName>
</protein>
<proteinExistence type="predicted"/>
<comment type="caution">
    <text evidence="2">The sequence shown here is derived from an EMBL/GenBank/DDBJ whole genome shotgun (WGS) entry which is preliminary data.</text>
</comment>
<gene>
    <name evidence="2" type="ORF">Dsin_027936</name>
</gene>
<dbReference type="Proteomes" id="UP001281410">
    <property type="component" value="Unassembled WGS sequence"/>
</dbReference>
<reference evidence="2" key="1">
    <citation type="journal article" date="2023" name="Plant J.">
        <title>Genome sequences and population genomics provide insights into the demographic history, inbreeding, and mutation load of two 'living fossil' tree species of Dipteronia.</title>
        <authorList>
            <person name="Feng Y."/>
            <person name="Comes H.P."/>
            <person name="Chen J."/>
            <person name="Zhu S."/>
            <person name="Lu R."/>
            <person name="Zhang X."/>
            <person name="Li P."/>
            <person name="Qiu J."/>
            <person name="Olsen K.M."/>
            <person name="Qiu Y."/>
        </authorList>
    </citation>
    <scope>NUCLEOTIDE SEQUENCE</scope>
    <source>
        <strain evidence="2">NBL</strain>
    </source>
</reference>
<accession>A0AAD9ZQA6</accession>
<dbReference type="AlphaFoldDB" id="A0AAD9ZQA6"/>
<evidence type="ECO:0000256" key="1">
    <source>
        <dbReference type="SAM" id="MobiDB-lite"/>
    </source>
</evidence>